<protein>
    <submittedName>
        <fullName evidence="1">Uncharacterized protein</fullName>
    </submittedName>
</protein>
<gene>
    <name evidence="1" type="ORF">O3P69_010013</name>
</gene>
<evidence type="ECO:0000313" key="1">
    <source>
        <dbReference type="EMBL" id="KAK8376798.1"/>
    </source>
</evidence>
<proteinExistence type="predicted"/>
<comment type="caution">
    <text evidence="1">The sequence shown here is derived from an EMBL/GenBank/DDBJ whole genome shotgun (WGS) entry which is preliminary data.</text>
</comment>
<sequence>MYLGNYSIGSFAALRRDQWVLQAARHSAQCGNLFSAAVAEVQEQPAPRKHYVENRTVENYAGMLREEYYCEKWKMRQSALRYPRVAS</sequence>
<dbReference type="AlphaFoldDB" id="A0AAW0SN79"/>
<accession>A0AAW0SN79</accession>
<organism evidence="1 2">
    <name type="scientific">Scylla paramamosain</name>
    <name type="common">Mud crab</name>
    <dbReference type="NCBI Taxonomy" id="85552"/>
    <lineage>
        <taxon>Eukaryota</taxon>
        <taxon>Metazoa</taxon>
        <taxon>Ecdysozoa</taxon>
        <taxon>Arthropoda</taxon>
        <taxon>Crustacea</taxon>
        <taxon>Multicrustacea</taxon>
        <taxon>Malacostraca</taxon>
        <taxon>Eumalacostraca</taxon>
        <taxon>Eucarida</taxon>
        <taxon>Decapoda</taxon>
        <taxon>Pleocyemata</taxon>
        <taxon>Brachyura</taxon>
        <taxon>Eubrachyura</taxon>
        <taxon>Portunoidea</taxon>
        <taxon>Portunidae</taxon>
        <taxon>Portuninae</taxon>
        <taxon>Scylla</taxon>
    </lineage>
</organism>
<keyword evidence="2" id="KW-1185">Reference proteome</keyword>
<dbReference type="EMBL" id="JARAKH010000048">
    <property type="protein sequence ID" value="KAK8376798.1"/>
    <property type="molecule type" value="Genomic_DNA"/>
</dbReference>
<dbReference type="Proteomes" id="UP001487740">
    <property type="component" value="Unassembled WGS sequence"/>
</dbReference>
<evidence type="ECO:0000313" key="2">
    <source>
        <dbReference type="Proteomes" id="UP001487740"/>
    </source>
</evidence>
<name>A0AAW0SN79_SCYPA</name>
<reference evidence="1 2" key="1">
    <citation type="submission" date="2023-03" db="EMBL/GenBank/DDBJ databases">
        <title>High-quality genome of Scylla paramamosain provides insights in environmental adaptation.</title>
        <authorList>
            <person name="Zhang L."/>
        </authorList>
    </citation>
    <scope>NUCLEOTIDE SEQUENCE [LARGE SCALE GENOMIC DNA]</scope>
    <source>
        <strain evidence="1">LZ_2023a</strain>
        <tissue evidence="1">Muscle</tissue>
    </source>
</reference>